<evidence type="ECO:0000313" key="14">
    <source>
        <dbReference type="Proteomes" id="UP000679725"/>
    </source>
</evidence>
<evidence type="ECO:0000256" key="7">
    <source>
        <dbReference type="ARBA" id="ARBA00023027"/>
    </source>
</evidence>
<keyword evidence="14" id="KW-1185">Reference proteome</keyword>
<comment type="cofactor">
    <cofactor evidence="1">
        <name>NAD(+)</name>
        <dbReference type="ChEBI" id="CHEBI:57540"/>
    </cofactor>
</comment>
<dbReference type="Gene3D" id="1.20.1090.10">
    <property type="entry name" value="Dehydroquinate synthase-like - alpha domain"/>
    <property type="match status" value="1"/>
</dbReference>
<comment type="cofactor">
    <cofactor evidence="2">
        <name>Co(2+)</name>
        <dbReference type="ChEBI" id="CHEBI:48828"/>
    </cofactor>
</comment>
<dbReference type="Pfam" id="PF24621">
    <property type="entry name" value="DHQS_C"/>
    <property type="match status" value="1"/>
</dbReference>
<dbReference type="PIRSF" id="PIRSF001455">
    <property type="entry name" value="DHQ_synth"/>
    <property type="match status" value="1"/>
</dbReference>
<comment type="caution">
    <text evidence="13">The sequence shown here is derived from an EMBL/GenBank/DDBJ whole genome shotgun (WGS) entry which is preliminary data.</text>
</comment>
<gene>
    <name evidence="13" type="primary">aroB</name>
    <name evidence="13" type="ORF">DYBT9623_04917</name>
</gene>
<dbReference type="PANTHER" id="PTHR43622:SF1">
    <property type="entry name" value="3-DEHYDROQUINATE SYNTHASE"/>
    <property type="match status" value="1"/>
</dbReference>
<dbReference type="Gene3D" id="3.40.50.1970">
    <property type="match status" value="1"/>
</dbReference>
<keyword evidence="5" id="KW-0547">Nucleotide-binding</keyword>
<evidence type="ECO:0000256" key="8">
    <source>
        <dbReference type="ARBA" id="ARBA00023239"/>
    </source>
</evidence>
<evidence type="ECO:0000256" key="5">
    <source>
        <dbReference type="ARBA" id="ARBA00022741"/>
    </source>
</evidence>
<comment type="function">
    <text evidence="3">Catalyzes the conversion of 3-deoxy-D-arabino-heptulosonate 7-phosphate (DAHP) to dehydroquinate (DHQ).</text>
</comment>
<dbReference type="InterPro" id="IPR056179">
    <property type="entry name" value="DHQS_C"/>
</dbReference>
<sequence>MCGELVSIQSRMNQSVTIAPISESLPDFLGSANYSKVVVIADNNTKKHCYPSLKAFLPKHSVVTVPSGEANKTLATCEKIWQGMTNEELDRHALVINIGGGVIGDMGGFCAAVYKRGIDFIQVPTTLLSQVDASVGGKLGVDFQGFKNHLGVFNIPKSVLIDPKFLNTLPEREIRSGFAEIIKHCLIADAAKWDEIRQKDFERQNWQDLIAHSVKIKQQVVEEDPTEKGLRKILNFGHTLGHAVETCFLNKTANQRLYHGEAIAIGMIMESYLSFERKMITQDTLSDIEEFIFATYGKVKISAQDIEEIIGLTKQDKKNRGKEVRFSLLKGAGQCAFDLVVTASEMRKSIAYYLG</sequence>
<evidence type="ECO:0000256" key="4">
    <source>
        <dbReference type="ARBA" id="ARBA00022723"/>
    </source>
</evidence>
<reference evidence="13 14" key="1">
    <citation type="submission" date="2021-04" db="EMBL/GenBank/DDBJ databases">
        <authorList>
            <person name="Rodrigo-Torres L."/>
            <person name="Arahal R. D."/>
            <person name="Lucena T."/>
        </authorList>
    </citation>
    <scope>NUCLEOTIDE SEQUENCE [LARGE SCALE GENOMIC DNA]</scope>
    <source>
        <strain evidence="13 14">CECT 9623</strain>
    </source>
</reference>
<evidence type="ECO:0000259" key="11">
    <source>
        <dbReference type="Pfam" id="PF01761"/>
    </source>
</evidence>
<evidence type="ECO:0000259" key="12">
    <source>
        <dbReference type="Pfam" id="PF24621"/>
    </source>
</evidence>
<dbReference type="Proteomes" id="UP000679725">
    <property type="component" value="Unassembled WGS sequence"/>
</dbReference>
<dbReference type="InterPro" id="IPR050071">
    <property type="entry name" value="Dehydroquinate_synthase"/>
</dbReference>
<dbReference type="EC" id="4.2.3.4" evidence="10"/>
<evidence type="ECO:0000256" key="1">
    <source>
        <dbReference type="ARBA" id="ARBA00001911"/>
    </source>
</evidence>
<evidence type="ECO:0000313" key="13">
    <source>
        <dbReference type="EMBL" id="CAG5073778.1"/>
    </source>
</evidence>
<keyword evidence="8 13" id="KW-0456">Lyase</keyword>
<protein>
    <recommendedName>
        <fullName evidence="10">3-dehydroquinate synthase</fullName>
        <ecNumber evidence="10">4.2.3.4</ecNumber>
    </recommendedName>
</protein>
<dbReference type="InterPro" id="IPR016037">
    <property type="entry name" value="DHQ_synth_AroB"/>
</dbReference>
<dbReference type="SUPFAM" id="SSF56796">
    <property type="entry name" value="Dehydroquinate synthase-like"/>
    <property type="match status" value="1"/>
</dbReference>
<dbReference type="CDD" id="cd08195">
    <property type="entry name" value="DHQS"/>
    <property type="match status" value="1"/>
</dbReference>
<name>A0ABM8UXB1_9BACT</name>
<accession>A0ABM8UXB1</accession>
<evidence type="ECO:0000256" key="6">
    <source>
        <dbReference type="ARBA" id="ARBA00022833"/>
    </source>
</evidence>
<keyword evidence="9" id="KW-0170">Cobalt</keyword>
<dbReference type="InterPro" id="IPR030963">
    <property type="entry name" value="DHQ_synth_fam"/>
</dbReference>
<feature type="domain" description="3-dehydroquinate synthase N-terminal" evidence="11">
    <location>
        <begin position="63"/>
        <end position="175"/>
    </location>
</feature>
<keyword evidence="4" id="KW-0479">Metal-binding</keyword>
<evidence type="ECO:0000256" key="9">
    <source>
        <dbReference type="ARBA" id="ARBA00023285"/>
    </source>
</evidence>
<organism evidence="13 14">
    <name type="scientific">Dyadobacter linearis</name>
    <dbReference type="NCBI Taxonomy" id="2823330"/>
    <lineage>
        <taxon>Bacteria</taxon>
        <taxon>Pseudomonadati</taxon>
        <taxon>Bacteroidota</taxon>
        <taxon>Cytophagia</taxon>
        <taxon>Cytophagales</taxon>
        <taxon>Spirosomataceae</taxon>
        <taxon>Dyadobacter</taxon>
    </lineage>
</organism>
<dbReference type="PANTHER" id="PTHR43622">
    <property type="entry name" value="3-DEHYDROQUINATE SYNTHASE"/>
    <property type="match status" value="1"/>
</dbReference>
<dbReference type="EMBL" id="CAJRAU010000009">
    <property type="protein sequence ID" value="CAG5073778.1"/>
    <property type="molecule type" value="Genomic_DNA"/>
</dbReference>
<feature type="domain" description="3-dehydroquinate synthase C-terminal" evidence="12">
    <location>
        <begin position="177"/>
        <end position="319"/>
    </location>
</feature>
<dbReference type="InterPro" id="IPR030960">
    <property type="entry name" value="DHQS/DOIS_N"/>
</dbReference>
<evidence type="ECO:0000256" key="10">
    <source>
        <dbReference type="NCBIfam" id="TIGR01357"/>
    </source>
</evidence>
<evidence type="ECO:0000256" key="2">
    <source>
        <dbReference type="ARBA" id="ARBA00001941"/>
    </source>
</evidence>
<dbReference type="GO" id="GO:0003856">
    <property type="term" value="F:3-dehydroquinate synthase activity"/>
    <property type="evidence" value="ECO:0007669"/>
    <property type="project" value="UniProtKB-EC"/>
</dbReference>
<dbReference type="NCBIfam" id="TIGR01357">
    <property type="entry name" value="aroB"/>
    <property type="match status" value="1"/>
</dbReference>
<dbReference type="Pfam" id="PF01761">
    <property type="entry name" value="DHQ_synthase"/>
    <property type="match status" value="1"/>
</dbReference>
<evidence type="ECO:0000256" key="3">
    <source>
        <dbReference type="ARBA" id="ARBA00003485"/>
    </source>
</evidence>
<proteinExistence type="predicted"/>
<keyword evidence="7" id="KW-0520">NAD</keyword>
<keyword evidence="6" id="KW-0862">Zinc</keyword>